<comment type="subcellular location">
    <subcellularLocation>
        <location evidence="1">Nucleus</location>
    </subcellularLocation>
</comment>
<keyword evidence="3" id="KW-0805">Transcription regulation</keyword>
<evidence type="ECO:0000256" key="6">
    <source>
        <dbReference type="ARBA" id="ARBA00023242"/>
    </source>
</evidence>
<dbReference type="InterPro" id="IPR022042">
    <property type="entry name" value="snRNA-activating_su3"/>
</dbReference>
<dbReference type="GO" id="GO:0042795">
    <property type="term" value="P:snRNA transcription by RNA polymerase II"/>
    <property type="evidence" value="ECO:0007669"/>
    <property type="project" value="TreeGrafter"/>
</dbReference>
<evidence type="ECO:0000256" key="7">
    <source>
        <dbReference type="SAM" id="MobiDB-lite"/>
    </source>
</evidence>
<dbReference type="GO" id="GO:0001006">
    <property type="term" value="F:RNA polymerase III type 3 promoter sequence-specific DNA binding"/>
    <property type="evidence" value="ECO:0007669"/>
    <property type="project" value="TreeGrafter"/>
</dbReference>
<evidence type="ECO:0000256" key="3">
    <source>
        <dbReference type="ARBA" id="ARBA00023015"/>
    </source>
</evidence>
<name>A0A284QM05_ARMOS</name>
<accession>A0A284QM05</accession>
<protein>
    <recommendedName>
        <fullName evidence="10">snRNA-activating protein complex subunit 3</fullName>
    </recommendedName>
</protein>
<dbReference type="GO" id="GO:0000978">
    <property type="term" value="F:RNA polymerase II cis-regulatory region sequence-specific DNA binding"/>
    <property type="evidence" value="ECO:0007669"/>
    <property type="project" value="TreeGrafter"/>
</dbReference>
<keyword evidence="6" id="KW-0539">Nucleus</keyword>
<dbReference type="GO" id="GO:0003681">
    <property type="term" value="F:bent DNA binding"/>
    <property type="evidence" value="ECO:0007669"/>
    <property type="project" value="TreeGrafter"/>
</dbReference>
<sequence length="315" mass="34486">MTATARLARNLEFHFGPPSEPIPIADFISSDIPQYAFVGDADTDNFSVSDIRDAVGKVWDNPELSAYILKKHDAVIDALYATQNTAKTRRKTQNTTDGDEEDSPAVLELNEALQTIRLSSYPLCSEASLFVRPPKNSDQNALDKRKPSDSNGGSSLPDDTSCALVIVTIYTKGSSTTMRTSQHALLSSQTLGDIIETMPCASNDLPKEIVSHSQVATQLAVNASSGSVVCIEDVLYGDGMNETDYADKMLQCLATHPTQHRALTKAPESMHDIILSSLSLRINEPYWILHQGNCEHFFVVDQIRHASVLFSPSRV</sequence>
<dbReference type="AlphaFoldDB" id="A0A284QM05"/>
<evidence type="ECO:0008006" key="10">
    <source>
        <dbReference type="Google" id="ProtNLM"/>
    </source>
</evidence>
<evidence type="ECO:0000313" key="8">
    <source>
        <dbReference type="EMBL" id="SJK97492.1"/>
    </source>
</evidence>
<dbReference type="OrthoDB" id="3437960at2759"/>
<feature type="region of interest" description="Disordered" evidence="7">
    <location>
        <begin position="132"/>
        <end position="157"/>
    </location>
</feature>
<dbReference type="GO" id="GO:0005634">
    <property type="term" value="C:nucleus"/>
    <property type="evidence" value="ECO:0007669"/>
    <property type="project" value="UniProtKB-SubCell"/>
</dbReference>
<dbReference type="Pfam" id="PF12251">
    <property type="entry name" value="SNAPC3"/>
    <property type="match status" value="1"/>
</dbReference>
<keyword evidence="9" id="KW-1185">Reference proteome</keyword>
<comment type="similarity">
    <text evidence="2">Belongs to the SNAPC3/SRD2 family.</text>
</comment>
<evidence type="ECO:0000313" key="9">
    <source>
        <dbReference type="Proteomes" id="UP000219338"/>
    </source>
</evidence>
<reference evidence="9" key="1">
    <citation type="journal article" date="2017" name="Nat. Ecol. Evol.">
        <title>Genome expansion and lineage-specific genetic innovations in the forest pathogenic fungi Armillaria.</title>
        <authorList>
            <person name="Sipos G."/>
            <person name="Prasanna A.N."/>
            <person name="Walter M.C."/>
            <person name="O'Connor E."/>
            <person name="Balint B."/>
            <person name="Krizsan K."/>
            <person name="Kiss B."/>
            <person name="Hess J."/>
            <person name="Varga T."/>
            <person name="Slot J."/>
            <person name="Riley R."/>
            <person name="Boka B."/>
            <person name="Rigling D."/>
            <person name="Barry K."/>
            <person name="Lee J."/>
            <person name="Mihaltcheva S."/>
            <person name="LaButti K."/>
            <person name="Lipzen A."/>
            <person name="Waldron R."/>
            <person name="Moloney N.M."/>
            <person name="Sperisen C."/>
            <person name="Kredics L."/>
            <person name="Vagvoelgyi C."/>
            <person name="Patrignani A."/>
            <person name="Fitzpatrick D."/>
            <person name="Nagy I."/>
            <person name="Doyle S."/>
            <person name="Anderson J.B."/>
            <person name="Grigoriev I.V."/>
            <person name="Gueldener U."/>
            <person name="Muensterkoetter M."/>
            <person name="Nagy L.G."/>
        </authorList>
    </citation>
    <scope>NUCLEOTIDE SEQUENCE [LARGE SCALE GENOMIC DNA]</scope>
    <source>
        <strain evidence="9">C18/9</strain>
    </source>
</reference>
<proteinExistence type="inferred from homology"/>
<gene>
    <name evidence="8" type="ORF">ARMOST_00744</name>
</gene>
<dbReference type="Proteomes" id="UP000219338">
    <property type="component" value="Unassembled WGS sequence"/>
</dbReference>
<keyword evidence="4" id="KW-0238">DNA-binding</keyword>
<dbReference type="GO" id="GO:0042796">
    <property type="term" value="P:snRNA transcription by RNA polymerase III"/>
    <property type="evidence" value="ECO:0007669"/>
    <property type="project" value="TreeGrafter"/>
</dbReference>
<organism evidence="8 9">
    <name type="scientific">Armillaria ostoyae</name>
    <name type="common">Armillaria root rot fungus</name>
    <dbReference type="NCBI Taxonomy" id="47428"/>
    <lineage>
        <taxon>Eukaryota</taxon>
        <taxon>Fungi</taxon>
        <taxon>Dikarya</taxon>
        <taxon>Basidiomycota</taxon>
        <taxon>Agaricomycotina</taxon>
        <taxon>Agaricomycetes</taxon>
        <taxon>Agaricomycetidae</taxon>
        <taxon>Agaricales</taxon>
        <taxon>Marasmiineae</taxon>
        <taxon>Physalacriaceae</taxon>
        <taxon>Armillaria</taxon>
    </lineage>
</organism>
<feature type="region of interest" description="Disordered" evidence="7">
    <location>
        <begin position="86"/>
        <end position="105"/>
    </location>
</feature>
<dbReference type="EMBL" id="FUEG01000001">
    <property type="protein sequence ID" value="SJK97492.1"/>
    <property type="molecule type" value="Genomic_DNA"/>
</dbReference>
<dbReference type="STRING" id="47428.A0A284QM05"/>
<dbReference type="GO" id="GO:0019185">
    <property type="term" value="C:snRNA-activating protein complex"/>
    <property type="evidence" value="ECO:0007669"/>
    <property type="project" value="TreeGrafter"/>
</dbReference>
<dbReference type="GO" id="GO:0001046">
    <property type="term" value="F:core promoter sequence-specific DNA binding"/>
    <property type="evidence" value="ECO:0007669"/>
    <property type="project" value="TreeGrafter"/>
</dbReference>
<evidence type="ECO:0000256" key="1">
    <source>
        <dbReference type="ARBA" id="ARBA00004123"/>
    </source>
</evidence>
<evidence type="ECO:0000256" key="4">
    <source>
        <dbReference type="ARBA" id="ARBA00023125"/>
    </source>
</evidence>
<evidence type="ECO:0000256" key="5">
    <source>
        <dbReference type="ARBA" id="ARBA00023163"/>
    </source>
</evidence>
<dbReference type="OMA" id="LNHAHES"/>
<dbReference type="PANTHER" id="PTHR13421">
    <property type="entry name" value="SNRNA-ACTIVATING PROTEIN COMPLEX SUBUNIT 3"/>
    <property type="match status" value="1"/>
</dbReference>
<evidence type="ECO:0000256" key="2">
    <source>
        <dbReference type="ARBA" id="ARBA00010410"/>
    </source>
</evidence>
<dbReference type="PANTHER" id="PTHR13421:SF16">
    <property type="entry name" value="SNRNA-ACTIVATING PROTEIN COMPLEX SUBUNIT 3"/>
    <property type="match status" value="1"/>
</dbReference>
<keyword evidence="5" id="KW-0804">Transcription</keyword>